<organism evidence="3 4">
    <name type="scientific">Phlebiopsis gigantea (strain 11061_1 CR5-6)</name>
    <name type="common">White-rot fungus</name>
    <name type="synonym">Peniophora gigantea</name>
    <dbReference type="NCBI Taxonomy" id="745531"/>
    <lineage>
        <taxon>Eukaryota</taxon>
        <taxon>Fungi</taxon>
        <taxon>Dikarya</taxon>
        <taxon>Basidiomycota</taxon>
        <taxon>Agaricomycotina</taxon>
        <taxon>Agaricomycetes</taxon>
        <taxon>Polyporales</taxon>
        <taxon>Phanerochaetaceae</taxon>
        <taxon>Phlebiopsis</taxon>
    </lineage>
</organism>
<dbReference type="AlphaFoldDB" id="A0A0C3S501"/>
<keyword evidence="4" id="KW-1185">Reference proteome</keyword>
<feature type="region of interest" description="Disordered" evidence="2">
    <location>
        <begin position="102"/>
        <end position="147"/>
    </location>
</feature>
<dbReference type="EMBL" id="KN840547">
    <property type="protein sequence ID" value="KIP05307.1"/>
    <property type="molecule type" value="Genomic_DNA"/>
</dbReference>
<protein>
    <submittedName>
        <fullName evidence="3">Uncharacterized protein</fullName>
    </submittedName>
</protein>
<evidence type="ECO:0000313" key="3">
    <source>
        <dbReference type="EMBL" id="KIP05307.1"/>
    </source>
</evidence>
<dbReference type="Proteomes" id="UP000053257">
    <property type="component" value="Unassembled WGS sequence"/>
</dbReference>
<evidence type="ECO:0000256" key="1">
    <source>
        <dbReference type="SAM" id="Coils"/>
    </source>
</evidence>
<feature type="region of interest" description="Disordered" evidence="2">
    <location>
        <begin position="1"/>
        <end position="42"/>
    </location>
</feature>
<reference evidence="3 4" key="1">
    <citation type="journal article" date="2014" name="PLoS Genet.">
        <title>Analysis of the Phlebiopsis gigantea genome, transcriptome and secretome provides insight into its pioneer colonization strategies of wood.</title>
        <authorList>
            <person name="Hori C."/>
            <person name="Ishida T."/>
            <person name="Igarashi K."/>
            <person name="Samejima M."/>
            <person name="Suzuki H."/>
            <person name="Master E."/>
            <person name="Ferreira P."/>
            <person name="Ruiz-Duenas F.J."/>
            <person name="Held B."/>
            <person name="Canessa P."/>
            <person name="Larrondo L.F."/>
            <person name="Schmoll M."/>
            <person name="Druzhinina I.S."/>
            <person name="Kubicek C.P."/>
            <person name="Gaskell J.A."/>
            <person name="Kersten P."/>
            <person name="St John F."/>
            <person name="Glasner J."/>
            <person name="Sabat G."/>
            <person name="Splinter BonDurant S."/>
            <person name="Syed K."/>
            <person name="Yadav J."/>
            <person name="Mgbeahuruike A.C."/>
            <person name="Kovalchuk A."/>
            <person name="Asiegbu F.O."/>
            <person name="Lackner G."/>
            <person name="Hoffmeister D."/>
            <person name="Rencoret J."/>
            <person name="Gutierrez A."/>
            <person name="Sun H."/>
            <person name="Lindquist E."/>
            <person name="Barry K."/>
            <person name="Riley R."/>
            <person name="Grigoriev I.V."/>
            <person name="Henrissat B."/>
            <person name="Kues U."/>
            <person name="Berka R.M."/>
            <person name="Martinez A.T."/>
            <person name="Covert S.F."/>
            <person name="Blanchette R.A."/>
            <person name="Cullen D."/>
        </authorList>
    </citation>
    <scope>NUCLEOTIDE SEQUENCE [LARGE SCALE GENOMIC DNA]</scope>
    <source>
        <strain evidence="3 4">11061_1 CR5-6</strain>
    </source>
</reference>
<gene>
    <name evidence="3" type="ORF">PHLGIDRAFT_128982</name>
</gene>
<proteinExistence type="predicted"/>
<accession>A0A0C3S501</accession>
<feature type="coiled-coil region" evidence="1">
    <location>
        <begin position="157"/>
        <end position="184"/>
    </location>
</feature>
<sequence>MPRKQLARRSPRDKGATGAMESSSDSVDEDVSAPEAGHGSAASLDSLMGTIDHLEFVAGAAETRYREMVTANGRLIDEAAELKSALGKATARIKQLEKPVRTVDSRDVSGTRPVNPHVEALSTFGTRGPDSEGVSSPPVHSTLPWDGLPQGRLKDALQNFSETMSDFQELLDEMTHELAICERRDTIFLTSVCEKLNITLPPLVKEHNARPRALRSARASAAMDLDRKMFGRTRVVWKGSCER</sequence>
<name>A0A0C3S501_PHLG1</name>
<evidence type="ECO:0000313" key="4">
    <source>
        <dbReference type="Proteomes" id="UP000053257"/>
    </source>
</evidence>
<evidence type="ECO:0000256" key="2">
    <source>
        <dbReference type="SAM" id="MobiDB-lite"/>
    </source>
</evidence>
<dbReference type="HOGENOM" id="CLU_1142918_0_0_1"/>
<keyword evidence="1" id="KW-0175">Coiled coil</keyword>